<dbReference type="PANTHER" id="PTHR30466">
    <property type="entry name" value="FLAVIN REDUCTASE"/>
    <property type="match status" value="1"/>
</dbReference>
<keyword evidence="2" id="KW-0560">Oxidoreductase</keyword>
<dbReference type="SMART" id="SM00903">
    <property type="entry name" value="Flavin_Reduct"/>
    <property type="match status" value="1"/>
</dbReference>
<proteinExistence type="inferred from homology"/>
<dbReference type="AlphaFoldDB" id="A0A1X7DD87"/>
<dbReference type="OrthoDB" id="9792858at2"/>
<dbReference type="Pfam" id="PF01613">
    <property type="entry name" value="Flavin_Reduct"/>
    <property type="match status" value="1"/>
</dbReference>
<evidence type="ECO:0000313" key="4">
    <source>
        <dbReference type="EMBL" id="SMF12743.1"/>
    </source>
</evidence>
<dbReference type="Proteomes" id="UP000192903">
    <property type="component" value="Unassembled WGS sequence"/>
</dbReference>
<dbReference type="InterPro" id="IPR050268">
    <property type="entry name" value="NADH-dep_flavin_reductase"/>
</dbReference>
<evidence type="ECO:0000313" key="5">
    <source>
        <dbReference type="Proteomes" id="UP000192903"/>
    </source>
</evidence>
<feature type="domain" description="Flavin reductase like" evidence="3">
    <location>
        <begin position="15"/>
        <end position="162"/>
    </location>
</feature>
<dbReference type="STRING" id="464029.SAMN02982989_5367"/>
<name>A0A1X7DD87_9HYPH</name>
<dbReference type="SUPFAM" id="SSF50475">
    <property type="entry name" value="FMN-binding split barrel"/>
    <property type="match status" value="1"/>
</dbReference>
<reference evidence="5" key="1">
    <citation type="submission" date="2017-04" db="EMBL/GenBank/DDBJ databases">
        <authorList>
            <person name="Varghese N."/>
            <person name="Submissions S."/>
        </authorList>
    </citation>
    <scope>NUCLEOTIDE SEQUENCE [LARGE SCALE GENOMIC DNA]</scope>
    <source>
        <strain evidence="5">B4P</strain>
    </source>
</reference>
<gene>
    <name evidence="4" type="ORF">SAMN02982989_5367</name>
</gene>
<keyword evidence="5" id="KW-1185">Reference proteome</keyword>
<dbReference type="InterPro" id="IPR012349">
    <property type="entry name" value="Split_barrel_FMN-bd"/>
</dbReference>
<evidence type="ECO:0000256" key="2">
    <source>
        <dbReference type="ARBA" id="ARBA00023002"/>
    </source>
</evidence>
<organism evidence="4 5">
    <name type="scientific">Xaviernesmea oryzae</name>
    <dbReference type="NCBI Taxonomy" id="464029"/>
    <lineage>
        <taxon>Bacteria</taxon>
        <taxon>Pseudomonadati</taxon>
        <taxon>Pseudomonadota</taxon>
        <taxon>Alphaproteobacteria</taxon>
        <taxon>Hyphomicrobiales</taxon>
        <taxon>Rhizobiaceae</taxon>
        <taxon>Rhizobium/Agrobacterium group</taxon>
        <taxon>Xaviernesmea</taxon>
    </lineage>
</organism>
<dbReference type="GO" id="GO:0042602">
    <property type="term" value="F:riboflavin reductase (NADPH) activity"/>
    <property type="evidence" value="ECO:0007669"/>
    <property type="project" value="TreeGrafter"/>
</dbReference>
<comment type="similarity">
    <text evidence="1">Belongs to the non-flavoprotein flavin reductase family.</text>
</comment>
<dbReference type="InterPro" id="IPR002563">
    <property type="entry name" value="Flavin_Rdtase-like_dom"/>
</dbReference>
<protein>
    <submittedName>
        <fullName evidence="4">NADH-FMN oxidoreductase RutF, flavin reductase (DIM6/NTAB) family</fullName>
    </submittedName>
</protein>
<dbReference type="RefSeq" id="WP_085420703.1">
    <property type="nucleotide sequence ID" value="NZ_FXAF01000002.1"/>
</dbReference>
<dbReference type="GO" id="GO:0010181">
    <property type="term" value="F:FMN binding"/>
    <property type="evidence" value="ECO:0007669"/>
    <property type="project" value="InterPro"/>
</dbReference>
<dbReference type="PANTHER" id="PTHR30466:SF11">
    <property type="entry name" value="FLAVIN-DEPENDENT MONOOXYGENASE, REDUCTASE SUBUNIT HSAB"/>
    <property type="match status" value="1"/>
</dbReference>
<dbReference type="EMBL" id="FXAF01000002">
    <property type="protein sequence ID" value="SMF12743.1"/>
    <property type="molecule type" value="Genomic_DNA"/>
</dbReference>
<sequence length="172" mass="17632">MTGTDIDVPGFWKAIGNRAVGAAVVAAAGEQGWAGFLALSATHLSARPPRIMVSIDAGTSALSALREGRCFSVSYLPANRQDLVAVFSGKAGLKGAERFTTAVWKPLATGAPVLEGAVGAFDCRLDEIIERDGTVIAVGTLSGVVADPSAEPLVTFRGGYYRLAPLAPDSAG</sequence>
<accession>A0A1X7DD87</accession>
<evidence type="ECO:0000259" key="3">
    <source>
        <dbReference type="SMART" id="SM00903"/>
    </source>
</evidence>
<evidence type="ECO:0000256" key="1">
    <source>
        <dbReference type="ARBA" id="ARBA00008898"/>
    </source>
</evidence>
<dbReference type="Gene3D" id="2.30.110.10">
    <property type="entry name" value="Electron Transport, Fmn-binding Protein, Chain A"/>
    <property type="match status" value="1"/>
</dbReference>